<dbReference type="AlphaFoldDB" id="B0WIG8"/>
<evidence type="ECO:0000313" key="1">
    <source>
        <dbReference type="EMBL" id="EDS28474.1"/>
    </source>
</evidence>
<proteinExistence type="predicted"/>
<accession>B0WIG8</accession>
<dbReference type="Proteomes" id="UP000002320">
    <property type="component" value="Unassembled WGS sequence"/>
</dbReference>
<reference evidence="1" key="1">
    <citation type="submission" date="2007-03" db="EMBL/GenBank/DDBJ databases">
        <title>Annotation of Culex pipiens quinquefasciatus.</title>
        <authorList>
            <consortium name="The Broad Institute Genome Sequencing Platform"/>
            <person name="Atkinson P.W."/>
            <person name="Hemingway J."/>
            <person name="Christensen B.M."/>
            <person name="Higgs S."/>
            <person name="Kodira C."/>
            <person name="Hannick L."/>
            <person name="Megy K."/>
            <person name="O'Leary S."/>
            <person name="Pearson M."/>
            <person name="Haas B.J."/>
            <person name="Mauceli E."/>
            <person name="Wortman J.R."/>
            <person name="Lee N.H."/>
            <person name="Guigo R."/>
            <person name="Stanke M."/>
            <person name="Alvarado L."/>
            <person name="Amedeo P."/>
            <person name="Antoine C.H."/>
            <person name="Arensburger P."/>
            <person name="Bidwell S.L."/>
            <person name="Crawford M."/>
            <person name="Camaro F."/>
            <person name="Devon K."/>
            <person name="Engels R."/>
            <person name="Hammond M."/>
            <person name="Howarth C."/>
            <person name="Koehrsen M."/>
            <person name="Lawson D."/>
            <person name="Montgomery P."/>
            <person name="Nene V."/>
            <person name="Nusbaum C."/>
            <person name="Puiu D."/>
            <person name="Romero-Severson J."/>
            <person name="Severson D.W."/>
            <person name="Shumway M."/>
            <person name="Sisk P."/>
            <person name="Stolte C."/>
            <person name="Zeng Q."/>
            <person name="Eisenstadt E."/>
            <person name="Fraser-Liggett C."/>
            <person name="Strausberg R."/>
            <person name="Galagan J."/>
            <person name="Birren B."/>
            <person name="Collins F.H."/>
        </authorList>
    </citation>
    <scope>NUCLEOTIDE SEQUENCE [LARGE SCALE GENOMIC DNA]</scope>
    <source>
        <strain evidence="1">JHB</strain>
    </source>
</reference>
<name>B0WIG8_CULQU</name>
<organism>
    <name type="scientific">Culex quinquefasciatus</name>
    <name type="common">Southern house mosquito</name>
    <name type="synonym">Culex pungens</name>
    <dbReference type="NCBI Taxonomy" id="7176"/>
    <lineage>
        <taxon>Eukaryota</taxon>
        <taxon>Metazoa</taxon>
        <taxon>Ecdysozoa</taxon>
        <taxon>Arthropoda</taxon>
        <taxon>Hexapoda</taxon>
        <taxon>Insecta</taxon>
        <taxon>Pterygota</taxon>
        <taxon>Neoptera</taxon>
        <taxon>Endopterygota</taxon>
        <taxon>Diptera</taxon>
        <taxon>Nematocera</taxon>
        <taxon>Culicoidea</taxon>
        <taxon>Culicidae</taxon>
        <taxon>Culicinae</taxon>
        <taxon>Culicini</taxon>
        <taxon>Culex</taxon>
        <taxon>Culex</taxon>
    </lineage>
</organism>
<dbReference type="VEuPathDB" id="VectorBase:CPIJ006654"/>
<sequence>MAEAFLEYKFNYDPITMRKKLYMLPQFLGWQPTIHSISRLGPFVKRYELTYRWLSEAGLFQHWKEDTNLVWVQHKWNSLTVLGWHDLLSLWYILGIGFALSSVLPADREPYYCILNSGTQRHMIQEAFRDISRNGQQQIIVASKDVLIPSEKITHFLITFDDDSWEHTEHQFLQLFRLRCWNNLGYFVFLTYLAKMFSYILNEQYEPHLMSLEEFERTTIPVCTDFKVDQIYRENVQNTRS</sequence>
<dbReference type="KEGG" id="cqu:CpipJ_CPIJ006654"/>
<evidence type="ECO:0000313" key="3">
    <source>
        <dbReference type="Proteomes" id="UP000002320"/>
    </source>
</evidence>
<gene>
    <name evidence="2" type="primary">6038777</name>
    <name evidence="1" type="ORF">CpipJ_CPIJ006654</name>
</gene>
<dbReference type="HOGENOM" id="CLU_1152726_0_0_1"/>
<dbReference type="EMBL" id="DS231948">
    <property type="protein sequence ID" value="EDS28474.1"/>
    <property type="molecule type" value="Genomic_DNA"/>
</dbReference>
<keyword evidence="3" id="KW-1185">Reference proteome</keyword>
<dbReference type="EnsemblMetazoa" id="CPIJ006654-RA">
    <property type="protein sequence ID" value="CPIJ006654-PA"/>
    <property type="gene ID" value="CPIJ006654"/>
</dbReference>
<dbReference type="InParanoid" id="B0WIG8"/>
<protein>
    <submittedName>
        <fullName evidence="1 2">Uncharacterized protein</fullName>
    </submittedName>
</protein>
<evidence type="ECO:0000313" key="2">
    <source>
        <dbReference type="EnsemblMetazoa" id="CPIJ006654-PA"/>
    </source>
</evidence>
<reference evidence="2" key="2">
    <citation type="submission" date="2021-02" db="UniProtKB">
        <authorList>
            <consortium name="EnsemblMetazoa"/>
        </authorList>
    </citation>
    <scope>IDENTIFICATION</scope>
    <source>
        <strain evidence="2">JHB</strain>
    </source>
</reference>